<comment type="caution">
    <text evidence="1">The sequence shown here is derived from an EMBL/GenBank/DDBJ whole genome shotgun (WGS) entry which is preliminary data.</text>
</comment>
<organism evidence="1 2">
    <name type="scientific">Candidatus Desulfaltia bathyphila</name>
    <dbReference type="NCBI Taxonomy" id="2841697"/>
    <lineage>
        <taxon>Bacteria</taxon>
        <taxon>Pseudomonadati</taxon>
        <taxon>Thermodesulfobacteriota</taxon>
        <taxon>Desulfobacteria</taxon>
        <taxon>Desulfobacterales</taxon>
        <taxon>Desulfobacterales incertae sedis</taxon>
        <taxon>Candidatus Desulfaltia</taxon>
    </lineage>
</organism>
<reference evidence="1 2" key="1">
    <citation type="submission" date="2020-08" db="EMBL/GenBank/DDBJ databases">
        <title>Bridging the membrane lipid divide: bacteria of the FCB group superphylum have the potential to synthesize archaeal ether lipids.</title>
        <authorList>
            <person name="Villanueva L."/>
            <person name="Von Meijenfeldt F.A.B."/>
            <person name="Westbye A.B."/>
            <person name="Yadav S."/>
            <person name="Hopmans E.C."/>
            <person name="Dutilh B.E."/>
            <person name="Sinninghe Damste J.S."/>
        </authorList>
    </citation>
    <scope>NUCLEOTIDE SEQUENCE [LARGE SCALE GENOMIC DNA]</scope>
    <source>
        <strain evidence="1">NIOZ-UU82</strain>
    </source>
</reference>
<dbReference type="Proteomes" id="UP000603545">
    <property type="component" value="Unassembled WGS sequence"/>
</dbReference>
<dbReference type="AlphaFoldDB" id="A0A8J6TAV7"/>
<evidence type="ECO:0000313" key="1">
    <source>
        <dbReference type="EMBL" id="MBC8200011.1"/>
    </source>
</evidence>
<accession>A0A8J6TAV7</accession>
<name>A0A8J6TAV7_9BACT</name>
<evidence type="ECO:0000313" key="2">
    <source>
        <dbReference type="Proteomes" id="UP000603545"/>
    </source>
</evidence>
<protein>
    <submittedName>
        <fullName evidence="1">Uncharacterized protein</fullName>
    </submittedName>
</protein>
<sequence>MEEQLELLIKLYENLKTTFIRNHKGKDEKSIYFSLLNLGSKTKRMRILQKAAVPAMSLNNKHLELLINLNYVEYIDKKRDICFTSFGIWKSENILDVIDTKELLDFIDNKWFNCFADFNRPLSDKEKVILFTLLSVRAFSKNSAVELKNENCHDGWAKALNLSFDFLHKKQIISDKNLLSSMTKETKSLQPVIHFFRYSEYLPKQTNGIFIARGNNSYYLDLYKHEKIDVQSLIFLFEIIFQDKMDFVLMDKTNEHCQKTSYDISIKVFTLDKHIFSTLDYDDLVKQTLRRIIVSPTLKF</sequence>
<proteinExistence type="predicted"/>
<dbReference type="EMBL" id="JACNLL010000073">
    <property type="protein sequence ID" value="MBC8200011.1"/>
    <property type="molecule type" value="Genomic_DNA"/>
</dbReference>
<gene>
    <name evidence="1" type="ORF">H8E80_08215</name>
</gene>